<feature type="region of interest" description="Disordered" evidence="1">
    <location>
        <begin position="1"/>
        <end position="53"/>
    </location>
</feature>
<evidence type="ECO:0000313" key="2">
    <source>
        <dbReference type="EMBL" id="KAF2828130.1"/>
    </source>
</evidence>
<evidence type="ECO:0000256" key="1">
    <source>
        <dbReference type="SAM" id="MobiDB-lite"/>
    </source>
</evidence>
<feature type="compositionally biased region" description="Polar residues" evidence="1">
    <location>
        <begin position="20"/>
        <end position="43"/>
    </location>
</feature>
<protein>
    <submittedName>
        <fullName evidence="2">Uncharacterized protein</fullName>
    </submittedName>
</protein>
<feature type="compositionally biased region" description="Polar residues" evidence="1">
    <location>
        <begin position="143"/>
        <end position="155"/>
    </location>
</feature>
<sequence length="589" mass="63358">MAGKKKKNSHVFNTKKRRQTNPIKASKSSKSPQTFLIPTSEKSTALHHEQNSDVQAVEENVAITYTTVQPVASPCHIEAKLTIETMLVTEADRTTPPTKIEEPMVVGDNDCGSIEATKTINPLDDIGSNASLLSDAVKHDSHCNTPLPTPRTASSEMADDECAPQSEQDIDKSPKTPPERTFKTAVPPTGTVIKFLRSPTLPPALLYANQRLLSHAEPLEDTTPAYARSSHSDWFSNLVSKLAGERLASMYPSECKSKIASRAIPQLAELLNTADAVEGGAKQQQSPDELANGIPSPIVLEPSALVGLNPLDAEGVTATATAASSPSEHTQAAIVPLVSDIGSQVQCVTTVVKTTTSYQAFPLYDADHDLLGATPQSSDKDSCQWFDREPIAPIDADFSDDEDDCEDEMTRKTTSTLSKWSHYDVFGMNLPSAMPETACLTSDSEEASPLVSEGTLQSLDDVDKDSTFLGSVSACDLTEKVYADAEGMISMKELARAWVLCVAAEHDNRRSPKTTIADLWVPFITASDADRALELQLQRRAKLGGVSLKEFLRKFKFDASGMAAASQVANVFCGVALASQGQSKIVLAC</sequence>
<evidence type="ECO:0000313" key="3">
    <source>
        <dbReference type="Proteomes" id="UP000799424"/>
    </source>
</evidence>
<dbReference type="AlphaFoldDB" id="A0A6A7A492"/>
<name>A0A6A7A492_9PLEO</name>
<reference evidence="2" key="1">
    <citation type="journal article" date="2020" name="Stud. Mycol.">
        <title>101 Dothideomycetes genomes: a test case for predicting lifestyles and emergence of pathogens.</title>
        <authorList>
            <person name="Haridas S."/>
            <person name="Albert R."/>
            <person name="Binder M."/>
            <person name="Bloem J."/>
            <person name="Labutti K."/>
            <person name="Salamov A."/>
            <person name="Andreopoulos B."/>
            <person name="Baker S."/>
            <person name="Barry K."/>
            <person name="Bills G."/>
            <person name="Bluhm B."/>
            <person name="Cannon C."/>
            <person name="Castanera R."/>
            <person name="Culley D."/>
            <person name="Daum C."/>
            <person name="Ezra D."/>
            <person name="Gonzalez J."/>
            <person name="Henrissat B."/>
            <person name="Kuo A."/>
            <person name="Liang C."/>
            <person name="Lipzen A."/>
            <person name="Lutzoni F."/>
            <person name="Magnuson J."/>
            <person name="Mondo S."/>
            <person name="Nolan M."/>
            <person name="Ohm R."/>
            <person name="Pangilinan J."/>
            <person name="Park H.-J."/>
            <person name="Ramirez L."/>
            <person name="Alfaro M."/>
            <person name="Sun H."/>
            <person name="Tritt A."/>
            <person name="Yoshinaga Y."/>
            <person name="Zwiers L.-H."/>
            <person name="Turgeon B."/>
            <person name="Goodwin S."/>
            <person name="Spatafora J."/>
            <person name="Crous P."/>
            <person name="Grigoriev I."/>
        </authorList>
    </citation>
    <scope>NUCLEOTIDE SEQUENCE</scope>
    <source>
        <strain evidence="2">CBS 113818</strain>
    </source>
</reference>
<dbReference type="Proteomes" id="UP000799424">
    <property type="component" value="Unassembled WGS sequence"/>
</dbReference>
<feature type="region of interest" description="Disordered" evidence="1">
    <location>
        <begin position="139"/>
        <end position="181"/>
    </location>
</feature>
<gene>
    <name evidence="2" type="ORF">CC86DRAFT_405140</name>
</gene>
<keyword evidence="3" id="KW-1185">Reference proteome</keyword>
<organism evidence="2 3">
    <name type="scientific">Ophiobolus disseminans</name>
    <dbReference type="NCBI Taxonomy" id="1469910"/>
    <lineage>
        <taxon>Eukaryota</taxon>
        <taxon>Fungi</taxon>
        <taxon>Dikarya</taxon>
        <taxon>Ascomycota</taxon>
        <taxon>Pezizomycotina</taxon>
        <taxon>Dothideomycetes</taxon>
        <taxon>Pleosporomycetidae</taxon>
        <taxon>Pleosporales</taxon>
        <taxon>Pleosporineae</taxon>
        <taxon>Phaeosphaeriaceae</taxon>
        <taxon>Ophiobolus</taxon>
    </lineage>
</organism>
<dbReference type="OrthoDB" id="3801008at2759"/>
<feature type="compositionally biased region" description="Basic residues" evidence="1">
    <location>
        <begin position="1"/>
        <end position="19"/>
    </location>
</feature>
<feature type="compositionally biased region" description="Basic and acidic residues" evidence="1">
    <location>
        <begin position="169"/>
        <end position="181"/>
    </location>
</feature>
<accession>A0A6A7A492</accession>
<dbReference type="EMBL" id="MU006223">
    <property type="protein sequence ID" value="KAF2828130.1"/>
    <property type="molecule type" value="Genomic_DNA"/>
</dbReference>
<proteinExistence type="predicted"/>